<comment type="caution">
    <text evidence="1">The sequence shown here is derived from an EMBL/GenBank/DDBJ whole genome shotgun (WGS) entry which is preliminary data.</text>
</comment>
<evidence type="ECO:0000313" key="1">
    <source>
        <dbReference type="EMBL" id="NEN22397.1"/>
    </source>
</evidence>
<protein>
    <submittedName>
        <fullName evidence="1">Uncharacterized protein</fullName>
    </submittedName>
</protein>
<dbReference type="Proteomes" id="UP000486602">
    <property type="component" value="Unassembled WGS sequence"/>
</dbReference>
<proteinExistence type="predicted"/>
<dbReference type="AlphaFoldDB" id="A0A7K3WL79"/>
<dbReference type="EMBL" id="JAAGVY010000002">
    <property type="protein sequence ID" value="NEN22397.1"/>
    <property type="molecule type" value="Genomic_DNA"/>
</dbReference>
<evidence type="ECO:0000313" key="2">
    <source>
        <dbReference type="Proteomes" id="UP000486602"/>
    </source>
</evidence>
<gene>
    <name evidence="1" type="ORF">G3O08_02630</name>
</gene>
<accession>A0A7K3WL79</accession>
<sequence>MEATLSKDTVALIDKLKSLVEKKGIVKDDVVKLLTELRPHFIEQKEPLITRVTRLTAEYIDDKGTFDINLLAEEDEEGNIDQDIDMNSEDSFNDVKENFLYLLDLFAHPENSVNKEELQRIKAIYLDRDMF</sequence>
<name>A0A7K3WL79_9FLAO</name>
<keyword evidence="2" id="KW-1185">Reference proteome</keyword>
<dbReference type="RefSeq" id="WP_163283097.1">
    <property type="nucleotide sequence ID" value="NZ_JAAGVY010000002.1"/>
</dbReference>
<reference evidence="1 2" key="1">
    <citation type="submission" date="2020-02" db="EMBL/GenBank/DDBJ databases">
        <title>Out from the shadows clarifying the taxonomy of the family Cryomorphaceae and related taxa by utilizing the GTDB taxonomic framework.</title>
        <authorList>
            <person name="Bowman J.P."/>
        </authorList>
    </citation>
    <scope>NUCLEOTIDE SEQUENCE [LARGE SCALE GENOMIC DNA]</scope>
    <source>
        <strain evidence="1 2">QSSC 1-22</strain>
    </source>
</reference>
<organism evidence="1 2">
    <name type="scientific">Cryomorpha ignava</name>
    <dbReference type="NCBI Taxonomy" id="101383"/>
    <lineage>
        <taxon>Bacteria</taxon>
        <taxon>Pseudomonadati</taxon>
        <taxon>Bacteroidota</taxon>
        <taxon>Flavobacteriia</taxon>
        <taxon>Flavobacteriales</taxon>
        <taxon>Cryomorphaceae</taxon>
        <taxon>Cryomorpha</taxon>
    </lineage>
</organism>